<dbReference type="KEGG" id="dpr:Despr_3216"/>
<evidence type="ECO:0000256" key="3">
    <source>
        <dbReference type="SAM" id="SignalP"/>
    </source>
</evidence>
<evidence type="ECO:0000313" key="5">
    <source>
        <dbReference type="EMBL" id="ADW19344.1"/>
    </source>
</evidence>
<sequence length="586" mass="63254">MKLSKYVACLCLVIALPFLVSCGAKKKAKDNVDKSAPPSSSATIENKPIATPAQLPVRYQTPGYLISPDNTVDELGDEPEEYQIKVGATIRSTGGPQPLWEVMKRLVNLKGMTVSWASDVDQTIPVDVDIAANDNFFDAIANLLRQADYFHEVNGKNVVVRNKETKVYQIGIPAMKGGYTSTVGGNFLSNKDAASGTEGSVKISSPENKFNVWDSVESNLKIILKTAEADRQSVLLASSAETKAKENDKNMGPNTAKSEEFSAKQGEPEKAAKGDAVGSEEKTMSMGAKDKASFVIDRNVGLITVTAKPSLLKVVDDYINNLKKSLYKQVNIEAKIIEVYLQDNSKIGLDWSSVLKDFQISATTFFGNNGQVHPRTTADPDDFSNTFVSRVEIPSLTFDVFLNALEEQGDTHVLANPKLTVLNGQPAIISVGKDVAYIKSVTREKDSDTEDITYSAEVGNVVQGIALGVMASILDENKVILHLTPITTDLANATSDGEVPITTIGEGETAMSLGLPQVKVREMSTMVEVENGEMLIIGGLIDSIEGKTGAFAPGLGSIPVVKYLFGVEEKTLQKRELVILLTPRII</sequence>
<feature type="chain" id="PRO_5031085880" evidence="3">
    <location>
        <begin position="21"/>
        <end position="586"/>
    </location>
</feature>
<organism evidence="5 6">
    <name type="scientific">Desulfobulbus propionicus (strain ATCC 33891 / DSM 2032 / VKM B-1956 / 1pr3)</name>
    <dbReference type="NCBI Taxonomy" id="577650"/>
    <lineage>
        <taxon>Bacteria</taxon>
        <taxon>Pseudomonadati</taxon>
        <taxon>Thermodesulfobacteriota</taxon>
        <taxon>Desulfobulbia</taxon>
        <taxon>Desulfobulbales</taxon>
        <taxon>Desulfobulbaceae</taxon>
        <taxon>Desulfobulbus</taxon>
    </lineage>
</organism>
<dbReference type="GO" id="GO:0009306">
    <property type="term" value="P:protein secretion"/>
    <property type="evidence" value="ECO:0007669"/>
    <property type="project" value="InterPro"/>
</dbReference>
<dbReference type="InterPro" id="IPR013358">
    <property type="entry name" value="Pilus_biogenesis_MshL"/>
</dbReference>
<gene>
    <name evidence="5" type="ordered locus">Despr_3216</name>
</gene>
<reference evidence="5 6" key="1">
    <citation type="journal article" date="2011" name="Stand. Genomic Sci.">
        <title>Complete genome sequence of Desulfobulbus propionicus type strain (1pr3).</title>
        <authorList>
            <person name="Pagani I."/>
            <person name="Lapidus A."/>
            <person name="Nolan M."/>
            <person name="Lucas S."/>
            <person name="Hammon N."/>
            <person name="Deshpande S."/>
            <person name="Cheng J.F."/>
            <person name="Chertkov O."/>
            <person name="Davenport K."/>
            <person name="Tapia R."/>
            <person name="Han C."/>
            <person name="Goodwin L."/>
            <person name="Pitluck S."/>
            <person name="Liolios K."/>
            <person name="Mavromatis K."/>
            <person name="Ivanova N."/>
            <person name="Mikhailova N."/>
            <person name="Pati A."/>
            <person name="Chen A."/>
            <person name="Palaniappan K."/>
            <person name="Land M."/>
            <person name="Hauser L."/>
            <person name="Chang Y.J."/>
            <person name="Jeffries C.D."/>
            <person name="Detter J.C."/>
            <person name="Brambilla E."/>
            <person name="Kannan K.P."/>
            <person name="Djao O.D."/>
            <person name="Rohde M."/>
            <person name="Pukall R."/>
            <person name="Spring S."/>
            <person name="Goker M."/>
            <person name="Sikorski J."/>
            <person name="Woyke T."/>
            <person name="Bristow J."/>
            <person name="Eisen J.A."/>
            <person name="Markowitz V."/>
            <person name="Hugenholtz P."/>
            <person name="Kyrpides N.C."/>
            <person name="Klenk H.P."/>
        </authorList>
    </citation>
    <scope>NUCLEOTIDE SEQUENCE [LARGE SCALE GENOMIC DNA]</scope>
    <source>
        <strain evidence="6">ATCC 33891 / DSM 2032 / 1pr3</strain>
    </source>
</reference>
<dbReference type="NCBIfam" id="TIGR02519">
    <property type="entry name" value="pilus_MshL"/>
    <property type="match status" value="1"/>
</dbReference>
<dbReference type="PRINTS" id="PR00811">
    <property type="entry name" value="BCTERIALGSPD"/>
</dbReference>
<evidence type="ECO:0000313" key="6">
    <source>
        <dbReference type="Proteomes" id="UP000006365"/>
    </source>
</evidence>
<dbReference type="PANTHER" id="PTHR30332">
    <property type="entry name" value="PROBABLE GENERAL SECRETION PATHWAY PROTEIN D"/>
    <property type="match status" value="1"/>
</dbReference>
<feature type="region of interest" description="Disordered" evidence="2">
    <location>
        <begin position="240"/>
        <end position="284"/>
    </location>
</feature>
<dbReference type="GO" id="GO:0015627">
    <property type="term" value="C:type II protein secretion system complex"/>
    <property type="evidence" value="ECO:0007669"/>
    <property type="project" value="TreeGrafter"/>
</dbReference>
<dbReference type="InterPro" id="IPR050810">
    <property type="entry name" value="Bact_Secretion_Sys_Channel"/>
</dbReference>
<feature type="compositionally biased region" description="Basic and acidic residues" evidence="2">
    <location>
        <begin position="257"/>
        <end position="284"/>
    </location>
</feature>
<keyword evidence="6" id="KW-1185">Reference proteome</keyword>
<feature type="domain" description="Type II/III secretion system secretin-like" evidence="4">
    <location>
        <begin position="404"/>
        <end position="586"/>
    </location>
</feature>
<name>A0A7U4DQP3_DESPD</name>
<dbReference type="Proteomes" id="UP000006365">
    <property type="component" value="Chromosome"/>
</dbReference>
<evidence type="ECO:0000256" key="1">
    <source>
        <dbReference type="RuleBase" id="RU004003"/>
    </source>
</evidence>
<dbReference type="AlphaFoldDB" id="A0A7U4DQP3"/>
<proteinExistence type="inferred from homology"/>
<dbReference type="PANTHER" id="PTHR30332:SF17">
    <property type="entry name" value="TYPE IV PILIATION SYSTEM PROTEIN DR_0774-RELATED"/>
    <property type="match status" value="1"/>
</dbReference>
<evidence type="ECO:0000256" key="2">
    <source>
        <dbReference type="SAM" id="MobiDB-lite"/>
    </source>
</evidence>
<dbReference type="PROSITE" id="PS51257">
    <property type="entry name" value="PROKAR_LIPOPROTEIN"/>
    <property type="match status" value="1"/>
</dbReference>
<dbReference type="Pfam" id="PF00263">
    <property type="entry name" value="Secretin"/>
    <property type="match status" value="1"/>
</dbReference>
<dbReference type="RefSeq" id="WP_015725868.1">
    <property type="nucleotide sequence ID" value="NC_014972.1"/>
</dbReference>
<keyword evidence="3" id="KW-0732">Signal</keyword>
<evidence type="ECO:0000259" key="4">
    <source>
        <dbReference type="Pfam" id="PF00263"/>
    </source>
</evidence>
<dbReference type="InterPro" id="IPR001775">
    <property type="entry name" value="GspD/PilQ"/>
</dbReference>
<dbReference type="EMBL" id="CP002364">
    <property type="protein sequence ID" value="ADW19344.1"/>
    <property type="molecule type" value="Genomic_DNA"/>
</dbReference>
<comment type="similarity">
    <text evidence="1">Belongs to the bacterial secretin family.</text>
</comment>
<dbReference type="InterPro" id="IPR004846">
    <property type="entry name" value="T2SS/T3SS_dom"/>
</dbReference>
<feature type="signal peptide" evidence="3">
    <location>
        <begin position="1"/>
        <end position="20"/>
    </location>
</feature>
<protein>
    <submittedName>
        <fullName evidence="5">Type II and III secretion system protein</fullName>
    </submittedName>
</protein>
<accession>A0A7U4DQP3</accession>